<dbReference type="Gene3D" id="1.10.1220.10">
    <property type="entry name" value="Met repressor-like"/>
    <property type="match status" value="1"/>
</dbReference>
<accession>X0Z849</accession>
<protein>
    <submittedName>
        <fullName evidence="1">Uncharacterized protein</fullName>
    </submittedName>
</protein>
<dbReference type="AlphaFoldDB" id="X0Z849"/>
<gene>
    <name evidence="1" type="ORF">S01H4_16732</name>
</gene>
<comment type="caution">
    <text evidence="1">The sequence shown here is derived from an EMBL/GenBank/DDBJ whole genome shotgun (WGS) entry which is preliminary data.</text>
</comment>
<sequence length="85" mass="9683">MRRATNPTRKISITIPESTFNSLDKTLSYSQSRSAFIADAIKMKLDGYQGETISEATSRSLMIQLRHRDDIDDTLKHLLLQILSK</sequence>
<dbReference type="InterPro" id="IPR013321">
    <property type="entry name" value="Arc_rbn_hlx_hlx"/>
</dbReference>
<name>X0Z849_9ZZZZ</name>
<reference evidence="1" key="1">
    <citation type="journal article" date="2014" name="Front. Microbiol.">
        <title>High frequency of phylogenetically diverse reductive dehalogenase-homologous genes in deep subseafloor sedimentary metagenomes.</title>
        <authorList>
            <person name="Kawai M."/>
            <person name="Futagami T."/>
            <person name="Toyoda A."/>
            <person name="Takaki Y."/>
            <person name="Nishi S."/>
            <person name="Hori S."/>
            <person name="Arai W."/>
            <person name="Tsubouchi T."/>
            <person name="Morono Y."/>
            <person name="Uchiyama I."/>
            <person name="Ito T."/>
            <person name="Fujiyama A."/>
            <person name="Inagaki F."/>
            <person name="Takami H."/>
        </authorList>
    </citation>
    <scope>NUCLEOTIDE SEQUENCE</scope>
    <source>
        <strain evidence="1">Expedition CK06-06</strain>
    </source>
</reference>
<organism evidence="1">
    <name type="scientific">marine sediment metagenome</name>
    <dbReference type="NCBI Taxonomy" id="412755"/>
    <lineage>
        <taxon>unclassified sequences</taxon>
        <taxon>metagenomes</taxon>
        <taxon>ecological metagenomes</taxon>
    </lineage>
</organism>
<evidence type="ECO:0000313" key="1">
    <source>
        <dbReference type="EMBL" id="GAG56528.1"/>
    </source>
</evidence>
<dbReference type="EMBL" id="BART01007344">
    <property type="protein sequence ID" value="GAG56528.1"/>
    <property type="molecule type" value="Genomic_DNA"/>
</dbReference>
<dbReference type="GO" id="GO:0006355">
    <property type="term" value="P:regulation of DNA-templated transcription"/>
    <property type="evidence" value="ECO:0007669"/>
    <property type="project" value="InterPro"/>
</dbReference>
<proteinExistence type="predicted"/>